<comment type="function">
    <text evidence="2">Catalyzes the interconversion of methylthioribose-1-phosphate (MTR-1-P) into methylthioribulose-1-phosphate (MTRu-1-P).</text>
</comment>
<dbReference type="InterPro" id="IPR027363">
    <property type="entry name" value="M1Pi_N"/>
</dbReference>
<dbReference type="PANTHER" id="PTHR43475:SF1">
    <property type="entry name" value="METHYLTHIORIBOSE-1-PHOSPHATE ISOMERASE"/>
    <property type="match status" value="1"/>
</dbReference>
<dbReference type="Gene3D" id="1.20.120.420">
    <property type="entry name" value="translation initiation factor eif-2b, domain 1"/>
    <property type="match status" value="1"/>
</dbReference>
<reference evidence="3 4" key="1">
    <citation type="submission" date="2018-06" db="EMBL/GenBank/DDBJ databases">
        <title>Extensive metabolic versatility and redundancy in microbially diverse, dynamic hydrothermal sediments.</title>
        <authorList>
            <person name="Dombrowski N."/>
            <person name="Teske A."/>
            <person name="Baker B.J."/>
        </authorList>
    </citation>
    <scope>NUCLEOTIDE SEQUENCE [LARGE SCALE GENOMIC DNA]</scope>
    <source>
        <strain evidence="3">B36_G15</strain>
    </source>
</reference>
<dbReference type="PANTHER" id="PTHR43475">
    <property type="entry name" value="METHYLTHIORIBOSE-1-PHOSPHATE ISOMERASE"/>
    <property type="match status" value="1"/>
</dbReference>
<feature type="active site" description="Proton donor" evidence="2">
    <location>
        <position position="225"/>
    </location>
</feature>
<dbReference type="Gene3D" id="3.40.50.10470">
    <property type="entry name" value="Translation initiation factor eif-2b, domain 2"/>
    <property type="match status" value="1"/>
</dbReference>
<name>A0A660SN85_UNCW3</name>
<feature type="binding site" evidence="2">
    <location>
        <position position="84"/>
    </location>
    <ligand>
        <name>substrate</name>
    </ligand>
</feature>
<comment type="caution">
    <text evidence="3">The sequence shown here is derived from an EMBL/GenBank/DDBJ whole genome shotgun (WGS) entry which is preliminary data.</text>
</comment>
<keyword evidence="2" id="KW-0486">Methionine biosynthesis</keyword>
<keyword evidence="2" id="KW-0028">Amino-acid biosynthesis</keyword>
<accession>A0A660SN85</accession>
<comment type="catalytic activity">
    <reaction evidence="2">
        <text>5-(methylsulfanyl)-alpha-D-ribose 1-phosphate = 5-(methylsulfanyl)-D-ribulose 1-phosphate</text>
        <dbReference type="Rhea" id="RHEA:19989"/>
        <dbReference type="ChEBI" id="CHEBI:58533"/>
        <dbReference type="ChEBI" id="CHEBI:58548"/>
        <dbReference type="EC" id="5.3.1.23"/>
    </reaction>
</comment>
<dbReference type="NCBIfam" id="TIGR00524">
    <property type="entry name" value="eIF-2B_rel"/>
    <property type="match status" value="1"/>
</dbReference>
<dbReference type="NCBIfam" id="NF004326">
    <property type="entry name" value="PRK05720.1"/>
    <property type="match status" value="1"/>
</dbReference>
<evidence type="ECO:0000256" key="2">
    <source>
        <dbReference type="HAMAP-Rule" id="MF_01678"/>
    </source>
</evidence>
<dbReference type="Proteomes" id="UP000268469">
    <property type="component" value="Unassembled WGS sequence"/>
</dbReference>
<dbReference type="InterPro" id="IPR011559">
    <property type="entry name" value="Initiation_fac_2B_a/b/d"/>
</dbReference>
<dbReference type="InterPro" id="IPR037171">
    <property type="entry name" value="NagB/RpiA_transferase-like"/>
</dbReference>
<dbReference type="AlphaFoldDB" id="A0A660SN85"/>
<comment type="similarity">
    <text evidence="2">Belongs to the EIF-2B alpha/beta/delta subunits family. MtnA subfamily.</text>
</comment>
<dbReference type="UniPathway" id="UPA00904">
    <property type="reaction ID" value="UER00874"/>
</dbReference>
<dbReference type="SUPFAM" id="SSF100950">
    <property type="entry name" value="NagB/RpiA/CoA transferase-like"/>
    <property type="match status" value="1"/>
</dbReference>
<dbReference type="NCBIfam" id="TIGR00512">
    <property type="entry name" value="salvage_mtnA"/>
    <property type="match status" value="1"/>
</dbReference>
<dbReference type="EMBL" id="QNBE01000007">
    <property type="protein sequence ID" value="RKX71511.1"/>
    <property type="molecule type" value="Genomic_DNA"/>
</dbReference>
<dbReference type="EC" id="5.3.1.23" evidence="2"/>
<dbReference type="Pfam" id="PF01008">
    <property type="entry name" value="IF-2B"/>
    <property type="match status" value="1"/>
</dbReference>
<organism evidence="3 4">
    <name type="scientific">candidate division WOR-3 bacterium</name>
    <dbReference type="NCBI Taxonomy" id="2052148"/>
    <lineage>
        <taxon>Bacteria</taxon>
        <taxon>Bacteria division WOR-3</taxon>
    </lineage>
</organism>
<protein>
    <recommendedName>
        <fullName evidence="2">Methylthioribose-1-phosphate isomerase</fullName>
        <shortName evidence="2">M1Pi</shortName>
        <shortName evidence="2">MTR-1-P isomerase</shortName>
        <ecNumber evidence="2">5.3.1.23</ecNumber>
    </recommendedName>
    <alternativeName>
        <fullName evidence="2">S-methyl-5-thioribose-1-phosphate isomerase</fullName>
    </alternativeName>
</protein>
<feature type="site" description="Transition state stabilizer" evidence="2">
    <location>
        <position position="147"/>
    </location>
</feature>
<sequence>MAGFKTIFLKGKTLYILDQLRLPHEEVYLKARSGKAVYRAIKEMNLRGAPLIGVAAAYGVVVESFRNHNPDHLRRTIELLRSARPTAVNLNWALDRMARIIQGRKDLPSRLLAEARKIEKEDQEACIAMGRYGARLIRDGARILVHCNAGALATTGIGTALGVIYTAKEEGKRFQVFCTETRPYLQGARLTSWELKKNGITPTLICDSAVASLMPQIDLVIVGGDRIATNGDTANKIGTKTIAIVAHIHKVPFIVVAPISSIDPKLRDGGSIPIEYRAPDEITTFRGMRVATEGIEVLNPSFDVTPARYITAIVTERGIARPPFDKTIPKLL</sequence>
<dbReference type="FunFam" id="3.40.50.10470:FF:000006">
    <property type="entry name" value="Methylthioribose-1-phosphate isomerase"/>
    <property type="match status" value="1"/>
</dbReference>
<feature type="binding site" evidence="2">
    <location>
        <position position="186"/>
    </location>
    <ligand>
        <name>substrate</name>
    </ligand>
</feature>
<feature type="binding site" evidence="2">
    <location>
        <begin position="47"/>
        <end position="49"/>
    </location>
    <ligand>
        <name>substrate</name>
    </ligand>
</feature>
<dbReference type="InterPro" id="IPR042529">
    <property type="entry name" value="IF_2B-like_C"/>
</dbReference>
<dbReference type="GO" id="GO:0019509">
    <property type="term" value="P:L-methionine salvage from methylthioadenosine"/>
    <property type="evidence" value="ECO:0007669"/>
    <property type="project" value="UniProtKB-UniRule"/>
</dbReference>
<feature type="binding site" evidence="2">
    <location>
        <begin position="235"/>
        <end position="236"/>
    </location>
    <ligand>
        <name>substrate</name>
    </ligand>
</feature>
<dbReference type="InterPro" id="IPR000649">
    <property type="entry name" value="IF-2B-related"/>
</dbReference>
<keyword evidence="1 2" id="KW-0413">Isomerase</keyword>
<evidence type="ECO:0000256" key="1">
    <source>
        <dbReference type="ARBA" id="ARBA00023235"/>
    </source>
</evidence>
<evidence type="ECO:0000313" key="3">
    <source>
        <dbReference type="EMBL" id="RKX71511.1"/>
    </source>
</evidence>
<gene>
    <name evidence="2 3" type="primary">mtnA</name>
    <name evidence="3" type="ORF">DRP53_01260</name>
</gene>
<dbReference type="HAMAP" id="MF_01678">
    <property type="entry name" value="Salvage_MtnA"/>
    <property type="match status" value="1"/>
</dbReference>
<comment type="pathway">
    <text evidence="2">Amino-acid biosynthesis; L-methionine biosynthesis via salvage pathway; L-methionine from S-methyl-5-thio-alpha-D-ribose 1-phosphate: step 1/6.</text>
</comment>
<dbReference type="InterPro" id="IPR005251">
    <property type="entry name" value="IF-M1Pi"/>
</dbReference>
<dbReference type="FunFam" id="1.20.120.420:FF:000003">
    <property type="entry name" value="Methylthioribose-1-phosphate isomerase"/>
    <property type="match status" value="1"/>
</dbReference>
<evidence type="ECO:0000313" key="4">
    <source>
        <dbReference type="Proteomes" id="UP000268469"/>
    </source>
</evidence>
<dbReference type="GO" id="GO:0046523">
    <property type="term" value="F:S-methyl-5-thioribose-1-phosphate isomerase activity"/>
    <property type="evidence" value="ECO:0007669"/>
    <property type="project" value="UniProtKB-UniRule"/>
</dbReference>
<proteinExistence type="inferred from homology"/>